<organism evidence="2 3">
    <name type="scientific">Niallia endozanthoxylica</name>
    <dbReference type="NCBI Taxonomy" id="2036016"/>
    <lineage>
        <taxon>Bacteria</taxon>
        <taxon>Bacillati</taxon>
        <taxon>Bacillota</taxon>
        <taxon>Bacilli</taxon>
        <taxon>Bacillales</taxon>
        <taxon>Bacillaceae</taxon>
        <taxon>Niallia</taxon>
    </lineage>
</organism>
<evidence type="ECO:0000313" key="2">
    <source>
        <dbReference type="EMBL" id="KAA9029134.1"/>
    </source>
</evidence>
<sequence length="175" mass="18997">MLKKVVGSFILASALSISFASADSEASEWNQSSILVEQTNSGWEKILEIKRDKMNEVTSEINGTANSIQRHSVHLKSYQLQNGYSVGPASATQKSETTLDVDSELTNHTTELKQTSKGSGMIEQSSATTNAARLLQSQSSTTAVYHFQAAIEGGPSIQNQIVQTHAFQFSSVIER</sequence>
<dbReference type="RefSeq" id="WP_150438599.1">
    <property type="nucleotide sequence ID" value="NZ_VYKL01000009.1"/>
</dbReference>
<protein>
    <submittedName>
        <fullName evidence="2">Uncharacterized protein</fullName>
    </submittedName>
</protein>
<feature type="chain" id="PRO_5023806446" evidence="1">
    <location>
        <begin position="23"/>
        <end position="175"/>
    </location>
</feature>
<keyword evidence="1" id="KW-0732">Signal</keyword>
<accession>A0A5J5I102</accession>
<dbReference type="AlphaFoldDB" id="A0A5J5I102"/>
<comment type="caution">
    <text evidence="2">The sequence shown here is derived from an EMBL/GenBank/DDBJ whole genome shotgun (WGS) entry which is preliminary data.</text>
</comment>
<reference evidence="2 3" key="1">
    <citation type="submission" date="2019-09" db="EMBL/GenBank/DDBJ databases">
        <title>Whole genome sequences of isolates from the Mars Exploration Rovers.</title>
        <authorList>
            <person name="Seuylemezian A."/>
            <person name="Vaishampayan P."/>
        </authorList>
    </citation>
    <scope>NUCLEOTIDE SEQUENCE [LARGE SCALE GENOMIC DNA]</scope>
    <source>
        <strain evidence="2 3">MER_TA_151</strain>
    </source>
</reference>
<proteinExistence type="predicted"/>
<dbReference type="EMBL" id="VYKL01000009">
    <property type="protein sequence ID" value="KAA9029134.1"/>
    <property type="molecule type" value="Genomic_DNA"/>
</dbReference>
<dbReference type="OrthoDB" id="10014946at2"/>
<gene>
    <name evidence="2" type="ORF">F4V44_03470</name>
</gene>
<evidence type="ECO:0000313" key="3">
    <source>
        <dbReference type="Proteomes" id="UP000326671"/>
    </source>
</evidence>
<feature type="signal peptide" evidence="1">
    <location>
        <begin position="1"/>
        <end position="22"/>
    </location>
</feature>
<dbReference type="Proteomes" id="UP000326671">
    <property type="component" value="Unassembled WGS sequence"/>
</dbReference>
<evidence type="ECO:0000256" key="1">
    <source>
        <dbReference type="SAM" id="SignalP"/>
    </source>
</evidence>
<name>A0A5J5I102_9BACI</name>
<keyword evidence="3" id="KW-1185">Reference proteome</keyword>